<protein>
    <submittedName>
        <fullName evidence="1">Uncharacterized protein</fullName>
    </submittedName>
</protein>
<sequence length="293" mass="32186">MVAPMDSSAAGVGGGGTAEAEAEGTRVRKPYTITKLRESWTDPEHDKFLEALHMFDRDWRKIEAFIGSKTVIQIRSHAQKYFLKVQKNGTGEHLPPPRPKRKAAHPYPHKASKKAPQALLPQQDSHIMEQVCVVPMDASTIATNPSANDAFPSCDDVLTGCFSPNHPQDSGVLNNCSGSIESQSGTWPTSEAIDQEIVLPILRAMPDFAQVYNFLGSVFDPETSGHLQKLREMDPIDAETVLVLMKNLSANLSSPNSEAHRRLLSSHESIGDLGSTHTLHFHSLQGEEQMSQE</sequence>
<keyword evidence="2" id="KW-1185">Reference proteome</keyword>
<organism evidence="1 2">
    <name type="scientific">Avena sativa</name>
    <name type="common">Oat</name>
    <dbReference type="NCBI Taxonomy" id="4498"/>
    <lineage>
        <taxon>Eukaryota</taxon>
        <taxon>Viridiplantae</taxon>
        <taxon>Streptophyta</taxon>
        <taxon>Embryophyta</taxon>
        <taxon>Tracheophyta</taxon>
        <taxon>Spermatophyta</taxon>
        <taxon>Magnoliopsida</taxon>
        <taxon>Liliopsida</taxon>
        <taxon>Poales</taxon>
        <taxon>Poaceae</taxon>
        <taxon>BOP clade</taxon>
        <taxon>Pooideae</taxon>
        <taxon>Poodae</taxon>
        <taxon>Poeae</taxon>
        <taxon>Poeae Chloroplast Group 1 (Aveneae type)</taxon>
        <taxon>Aveninae</taxon>
        <taxon>Avena</taxon>
    </lineage>
</organism>
<name>A0ACD6AB47_AVESA</name>
<dbReference type="Proteomes" id="UP001732700">
    <property type="component" value="Chromosome 7D"/>
</dbReference>
<proteinExistence type="predicted"/>
<evidence type="ECO:0000313" key="2">
    <source>
        <dbReference type="Proteomes" id="UP001732700"/>
    </source>
</evidence>
<dbReference type="EnsemblPlants" id="AVESA.00010b.r2.7DG1333000.1">
    <property type="protein sequence ID" value="AVESA.00010b.r2.7DG1333000.1.CDS"/>
    <property type="gene ID" value="AVESA.00010b.r2.7DG1333000"/>
</dbReference>
<evidence type="ECO:0000313" key="1">
    <source>
        <dbReference type="EnsemblPlants" id="AVESA.00010b.r2.7DG1333000.1.CDS"/>
    </source>
</evidence>
<reference evidence="1" key="2">
    <citation type="submission" date="2025-09" db="UniProtKB">
        <authorList>
            <consortium name="EnsemblPlants"/>
        </authorList>
    </citation>
    <scope>IDENTIFICATION</scope>
</reference>
<reference evidence="1" key="1">
    <citation type="submission" date="2021-05" db="EMBL/GenBank/DDBJ databases">
        <authorList>
            <person name="Scholz U."/>
            <person name="Mascher M."/>
            <person name="Fiebig A."/>
        </authorList>
    </citation>
    <scope>NUCLEOTIDE SEQUENCE [LARGE SCALE GENOMIC DNA]</scope>
</reference>
<accession>A0ACD6AB47</accession>